<evidence type="ECO:0000313" key="2">
    <source>
        <dbReference type="Proteomes" id="UP000295447"/>
    </source>
</evidence>
<dbReference type="RefSeq" id="WP_134121873.1">
    <property type="nucleotide sequence ID" value="NZ_SODF01000002.1"/>
</dbReference>
<protein>
    <submittedName>
        <fullName evidence="1">Uncharacterized protein</fullName>
    </submittedName>
</protein>
<reference evidence="1 2" key="1">
    <citation type="submission" date="2019-03" db="EMBL/GenBank/DDBJ databases">
        <title>Genomic Encyclopedia of Type Strains, Phase III (KMG-III): the genomes of soil and plant-associated and newly described type strains.</title>
        <authorList>
            <person name="Whitman W."/>
        </authorList>
    </citation>
    <scope>NUCLEOTIDE SEQUENCE [LARGE SCALE GENOMIC DNA]</scope>
    <source>
        <strain evidence="1 2">VKM Ac-2570</strain>
    </source>
</reference>
<sequence length="236" mass="25601">MSLRSRIRDLRTSADVANNEHQVRVRAGQLSELSDRLAVPAQEFPALMVGLTEVSQLNVEIPPSLEQEAGQVADRLRSIAAELPEMAIDANLDFARAQVRNAGKFAADVRAFVADSWRRHVTQAPPPIDRDLVDALAEGGVDVESIRATLEHAQGQLLAITNRTIPLKGDVEKFRAAFESVRACGDQIGNVVDPDIAEGIVGAQDAAGVPLAWFTPGRVEALSELGIVDRFRVRLQ</sequence>
<gene>
    <name evidence="1" type="ORF">EV650_5561</name>
</gene>
<comment type="caution">
    <text evidence="1">The sequence shown here is derived from an EMBL/GenBank/DDBJ whole genome shotgun (WGS) entry which is preliminary data.</text>
</comment>
<dbReference type="EMBL" id="SODF01000002">
    <property type="protein sequence ID" value="TDW18958.1"/>
    <property type="molecule type" value="Genomic_DNA"/>
</dbReference>
<dbReference type="OrthoDB" id="5142155at2"/>
<name>A0A4R7ZQS5_9ACTN</name>
<keyword evidence="2" id="KW-1185">Reference proteome</keyword>
<accession>A0A4R7ZQS5</accession>
<dbReference type="Proteomes" id="UP000295447">
    <property type="component" value="Unassembled WGS sequence"/>
</dbReference>
<dbReference type="AlphaFoldDB" id="A0A4R7ZQS5"/>
<evidence type="ECO:0000313" key="1">
    <source>
        <dbReference type="EMBL" id="TDW18958.1"/>
    </source>
</evidence>
<proteinExistence type="predicted"/>
<organism evidence="1 2">
    <name type="scientific">Kribbella kalugense</name>
    <dbReference type="NCBI Taxonomy" id="2512221"/>
    <lineage>
        <taxon>Bacteria</taxon>
        <taxon>Bacillati</taxon>
        <taxon>Actinomycetota</taxon>
        <taxon>Actinomycetes</taxon>
        <taxon>Propionibacteriales</taxon>
        <taxon>Kribbellaceae</taxon>
        <taxon>Kribbella</taxon>
    </lineage>
</organism>